<comment type="caution">
    <text evidence="1">The sequence shown here is derived from an EMBL/GenBank/DDBJ whole genome shotgun (WGS) entry which is preliminary data.</text>
</comment>
<reference evidence="2" key="1">
    <citation type="journal article" date="2019" name="Int. J. Syst. Evol. Microbiol.">
        <title>The Global Catalogue of Microorganisms (GCM) 10K type strain sequencing project: providing services to taxonomists for standard genome sequencing and annotation.</title>
        <authorList>
            <consortium name="The Broad Institute Genomics Platform"/>
            <consortium name="The Broad Institute Genome Sequencing Center for Infectious Disease"/>
            <person name="Wu L."/>
            <person name="Ma J."/>
        </authorList>
    </citation>
    <scope>NUCLEOTIDE SEQUENCE [LARGE SCALE GENOMIC DNA]</scope>
    <source>
        <strain evidence="2">JCM 10411</strain>
    </source>
</reference>
<evidence type="ECO:0000313" key="1">
    <source>
        <dbReference type="EMBL" id="MFC5856153.1"/>
    </source>
</evidence>
<name>A0ABW1E8S0_9ACTN</name>
<organism evidence="1 2">
    <name type="scientific">Streptomyces chlorus</name>
    <dbReference type="NCBI Taxonomy" id="887452"/>
    <lineage>
        <taxon>Bacteria</taxon>
        <taxon>Bacillati</taxon>
        <taxon>Actinomycetota</taxon>
        <taxon>Actinomycetes</taxon>
        <taxon>Kitasatosporales</taxon>
        <taxon>Streptomycetaceae</taxon>
        <taxon>Streptomyces</taxon>
    </lineage>
</organism>
<sequence length="74" mass="7631">MVDPSLPGRALRELADALAHPAPPCPAPGLELAVYEADFAARPSGGAGYLLDLNTGAALPEKVSFDPAESAPFW</sequence>
<gene>
    <name evidence="1" type="ORF">ACFPZI_31590</name>
</gene>
<proteinExistence type="predicted"/>
<protein>
    <submittedName>
        <fullName evidence="1">Uncharacterized protein</fullName>
    </submittedName>
</protein>
<dbReference type="EMBL" id="JBHSOA010000094">
    <property type="protein sequence ID" value="MFC5856153.1"/>
    <property type="molecule type" value="Genomic_DNA"/>
</dbReference>
<accession>A0ABW1E8S0</accession>
<dbReference type="RefSeq" id="WP_381370396.1">
    <property type="nucleotide sequence ID" value="NZ_JBHSOA010000094.1"/>
</dbReference>
<evidence type="ECO:0000313" key="2">
    <source>
        <dbReference type="Proteomes" id="UP001596180"/>
    </source>
</evidence>
<keyword evidence="2" id="KW-1185">Reference proteome</keyword>
<dbReference type="Proteomes" id="UP001596180">
    <property type="component" value="Unassembled WGS sequence"/>
</dbReference>